<comment type="caution">
    <text evidence="7">The sequence shown here is derived from an EMBL/GenBank/DDBJ whole genome shotgun (WGS) entry which is preliminary data.</text>
</comment>
<dbReference type="InterPro" id="IPR015424">
    <property type="entry name" value="PyrdxlP-dep_Trfase"/>
</dbReference>
<evidence type="ECO:0000256" key="1">
    <source>
        <dbReference type="ARBA" id="ARBA00001933"/>
    </source>
</evidence>
<dbReference type="Gene3D" id="3.90.1150.10">
    <property type="entry name" value="Aspartate Aminotransferase, domain 1"/>
    <property type="match status" value="1"/>
</dbReference>
<dbReference type="NCBIfam" id="NF041359">
    <property type="entry name" value="GntG_guanitoxin"/>
    <property type="match status" value="1"/>
</dbReference>
<dbReference type="GO" id="GO:0008732">
    <property type="term" value="F:L-allo-threonine aldolase activity"/>
    <property type="evidence" value="ECO:0007669"/>
    <property type="project" value="TreeGrafter"/>
</dbReference>
<comment type="similarity">
    <text evidence="2">Belongs to the threonine aldolase family.</text>
</comment>
<protein>
    <submittedName>
        <fullName evidence="7">Pyridoxal phosphate-dependent transferase</fullName>
    </submittedName>
</protein>
<dbReference type="GO" id="GO:0016740">
    <property type="term" value="F:transferase activity"/>
    <property type="evidence" value="ECO:0007669"/>
    <property type="project" value="UniProtKB-KW"/>
</dbReference>
<sequence length="389" mass="42688">MRATDHVTDSAKLDIIAATQAEDNEWRRVAVSRCFAFPSKEMFEYAAQASLGDDVFYDEPNTATLEAHMARLFGKEAAMFVASGTMSNQLATRTHLKQPPYSILCDYRAHIYVCEAGGLAYHTGAQVIPVIPSNGRYLTLEDIQNFIVLDEDIHFCSTEVIELENTLNGSIFPQDEIIRISEYARQRGIKLHLDGARIWHVAIETGMPLDVLAEPFDSISACFSKGLGAPIGSCLMGSKEFIARARRFRKGFGGGMRQTGFLAACAAFALTHNFPKLSAVHDLARKLERGLLELGVEITVSAETCMVFYDPSSVGINYAEVAERAGKLPKPLSLLGSRLVVHMQTSEEAIADFLGVIRSLAEEKKSAGFVRPVGKAGNSSYKDMYAPMK</sequence>
<dbReference type="GO" id="GO:0006567">
    <property type="term" value="P:L-threonine catabolic process"/>
    <property type="evidence" value="ECO:0007669"/>
    <property type="project" value="TreeGrafter"/>
</dbReference>
<comment type="cofactor">
    <cofactor evidence="1">
        <name>pyridoxal 5'-phosphate</name>
        <dbReference type="ChEBI" id="CHEBI:597326"/>
    </cofactor>
</comment>
<dbReference type="Gene3D" id="3.40.640.10">
    <property type="entry name" value="Type I PLP-dependent aspartate aminotransferase-like (Major domain)"/>
    <property type="match status" value="1"/>
</dbReference>
<feature type="domain" description="Aromatic amino acid beta-eliminating lyase/threonine aldolase" evidence="6">
    <location>
        <begin position="36"/>
        <end position="309"/>
    </location>
</feature>
<organism evidence="7 8">
    <name type="scientific">Russula ochroleuca</name>
    <dbReference type="NCBI Taxonomy" id="152965"/>
    <lineage>
        <taxon>Eukaryota</taxon>
        <taxon>Fungi</taxon>
        <taxon>Dikarya</taxon>
        <taxon>Basidiomycota</taxon>
        <taxon>Agaricomycotina</taxon>
        <taxon>Agaricomycetes</taxon>
        <taxon>Russulales</taxon>
        <taxon>Russulaceae</taxon>
        <taxon>Russula</taxon>
    </lineage>
</organism>
<dbReference type="Pfam" id="PF01212">
    <property type="entry name" value="Beta_elim_lyase"/>
    <property type="match status" value="1"/>
</dbReference>
<accession>A0A9P5MX99</accession>
<evidence type="ECO:0000313" key="7">
    <source>
        <dbReference type="EMBL" id="KAF8480948.1"/>
    </source>
</evidence>
<proteinExistence type="inferred from homology"/>
<evidence type="ECO:0000313" key="8">
    <source>
        <dbReference type="Proteomes" id="UP000759537"/>
    </source>
</evidence>
<dbReference type="SUPFAM" id="SSF53383">
    <property type="entry name" value="PLP-dependent transferases"/>
    <property type="match status" value="1"/>
</dbReference>
<dbReference type="AlphaFoldDB" id="A0A9P5MX99"/>
<keyword evidence="7" id="KW-0808">Transferase</keyword>
<dbReference type="InterPro" id="IPR001597">
    <property type="entry name" value="ArAA_b-elim_lyase/Thr_aldolase"/>
</dbReference>
<dbReference type="FunFam" id="3.40.640.10:FF:000030">
    <property type="entry name" value="Low-specificity L-threonine aldolase"/>
    <property type="match status" value="1"/>
</dbReference>
<dbReference type="EMBL" id="WHVB01000007">
    <property type="protein sequence ID" value="KAF8480948.1"/>
    <property type="molecule type" value="Genomic_DNA"/>
</dbReference>
<dbReference type="PANTHER" id="PTHR48097:SF9">
    <property type="entry name" value="L-THREONINE ALDOLASE"/>
    <property type="match status" value="1"/>
</dbReference>
<evidence type="ECO:0000259" key="6">
    <source>
        <dbReference type="Pfam" id="PF01212"/>
    </source>
</evidence>
<dbReference type="OrthoDB" id="10261951at2759"/>
<dbReference type="GO" id="GO:0005829">
    <property type="term" value="C:cytosol"/>
    <property type="evidence" value="ECO:0007669"/>
    <property type="project" value="TreeGrafter"/>
</dbReference>
<dbReference type="PIRSF" id="PIRSF017617">
    <property type="entry name" value="Thr_aldolase"/>
    <property type="match status" value="1"/>
</dbReference>
<evidence type="ECO:0000256" key="2">
    <source>
        <dbReference type="ARBA" id="ARBA00006966"/>
    </source>
</evidence>
<dbReference type="PANTHER" id="PTHR48097">
    <property type="entry name" value="L-THREONINE ALDOLASE-RELATED"/>
    <property type="match status" value="1"/>
</dbReference>
<feature type="modified residue" description="N6-(pyridoxal phosphate)lysine" evidence="5">
    <location>
        <position position="225"/>
    </location>
</feature>
<name>A0A9P5MX99_9AGAM</name>
<reference evidence="7" key="1">
    <citation type="submission" date="2019-10" db="EMBL/GenBank/DDBJ databases">
        <authorList>
            <consortium name="DOE Joint Genome Institute"/>
            <person name="Kuo A."/>
            <person name="Miyauchi S."/>
            <person name="Kiss E."/>
            <person name="Drula E."/>
            <person name="Kohler A."/>
            <person name="Sanchez-Garcia M."/>
            <person name="Andreopoulos B."/>
            <person name="Barry K.W."/>
            <person name="Bonito G."/>
            <person name="Buee M."/>
            <person name="Carver A."/>
            <person name="Chen C."/>
            <person name="Cichocki N."/>
            <person name="Clum A."/>
            <person name="Culley D."/>
            <person name="Crous P.W."/>
            <person name="Fauchery L."/>
            <person name="Girlanda M."/>
            <person name="Hayes R."/>
            <person name="Keri Z."/>
            <person name="LaButti K."/>
            <person name="Lipzen A."/>
            <person name="Lombard V."/>
            <person name="Magnuson J."/>
            <person name="Maillard F."/>
            <person name="Morin E."/>
            <person name="Murat C."/>
            <person name="Nolan M."/>
            <person name="Ohm R."/>
            <person name="Pangilinan J."/>
            <person name="Pereira M."/>
            <person name="Perotto S."/>
            <person name="Peter M."/>
            <person name="Riley R."/>
            <person name="Sitrit Y."/>
            <person name="Stielow B."/>
            <person name="Szollosi G."/>
            <person name="Zifcakova L."/>
            <person name="Stursova M."/>
            <person name="Spatafora J.W."/>
            <person name="Tedersoo L."/>
            <person name="Vaario L.-M."/>
            <person name="Yamada A."/>
            <person name="Yan M."/>
            <person name="Wang P."/>
            <person name="Xu J."/>
            <person name="Bruns T."/>
            <person name="Baldrian P."/>
            <person name="Vilgalys R."/>
            <person name="Henrissat B."/>
            <person name="Grigoriev I.V."/>
            <person name="Hibbett D."/>
            <person name="Nagy L.G."/>
            <person name="Martin F.M."/>
        </authorList>
    </citation>
    <scope>NUCLEOTIDE SEQUENCE</scope>
    <source>
        <strain evidence="7">Prilba</strain>
    </source>
</reference>
<keyword evidence="8" id="KW-1185">Reference proteome</keyword>
<dbReference type="InterPro" id="IPR015422">
    <property type="entry name" value="PyrdxlP-dep_Trfase_small"/>
</dbReference>
<evidence type="ECO:0000256" key="3">
    <source>
        <dbReference type="ARBA" id="ARBA00022898"/>
    </source>
</evidence>
<dbReference type="GO" id="GO:0006545">
    <property type="term" value="P:glycine biosynthetic process"/>
    <property type="evidence" value="ECO:0007669"/>
    <property type="project" value="TreeGrafter"/>
</dbReference>
<evidence type="ECO:0000256" key="4">
    <source>
        <dbReference type="ARBA" id="ARBA00023239"/>
    </source>
</evidence>
<dbReference type="InterPro" id="IPR015421">
    <property type="entry name" value="PyrdxlP-dep_Trfase_major"/>
</dbReference>
<reference evidence="7" key="2">
    <citation type="journal article" date="2020" name="Nat. Commun.">
        <title>Large-scale genome sequencing of mycorrhizal fungi provides insights into the early evolution of symbiotic traits.</title>
        <authorList>
            <person name="Miyauchi S."/>
            <person name="Kiss E."/>
            <person name="Kuo A."/>
            <person name="Drula E."/>
            <person name="Kohler A."/>
            <person name="Sanchez-Garcia M."/>
            <person name="Morin E."/>
            <person name="Andreopoulos B."/>
            <person name="Barry K.W."/>
            <person name="Bonito G."/>
            <person name="Buee M."/>
            <person name="Carver A."/>
            <person name="Chen C."/>
            <person name="Cichocki N."/>
            <person name="Clum A."/>
            <person name="Culley D."/>
            <person name="Crous P.W."/>
            <person name="Fauchery L."/>
            <person name="Girlanda M."/>
            <person name="Hayes R.D."/>
            <person name="Keri Z."/>
            <person name="LaButti K."/>
            <person name="Lipzen A."/>
            <person name="Lombard V."/>
            <person name="Magnuson J."/>
            <person name="Maillard F."/>
            <person name="Murat C."/>
            <person name="Nolan M."/>
            <person name="Ohm R.A."/>
            <person name="Pangilinan J."/>
            <person name="Pereira M.F."/>
            <person name="Perotto S."/>
            <person name="Peter M."/>
            <person name="Pfister S."/>
            <person name="Riley R."/>
            <person name="Sitrit Y."/>
            <person name="Stielow J.B."/>
            <person name="Szollosi G."/>
            <person name="Zifcakova L."/>
            <person name="Stursova M."/>
            <person name="Spatafora J.W."/>
            <person name="Tedersoo L."/>
            <person name="Vaario L.M."/>
            <person name="Yamada A."/>
            <person name="Yan M."/>
            <person name="Wang P."/>
            <person name="Xu J."/>
            <person name="Bruns T."/>
            <person name="Baldrian P."/>
            <person name="Vilgalys R."/>
            <person name="Dunand C."/>
            <person name="Henrissat B."/>
            <person name="Grigoriev I.V."/>
            <person name="Hibbett D."/>
            <person name="Nagy L.G."/>
            <person name="Martin F.M."/>
        </authorList>
    </citation>
    <scope>NUCLEOTIDE SEQUENCE</scope>
    <source>
        <strain evidence="7">Prilba</strain>
    </source>
</reference>
<keyword evidence="4" id="KW-0456">Lyase</keyword>
<dbReference type="InterPro" id="IPR023603">
    <property type="entry name" value="Low_specificity_L-TA-like"/>
</dbReference>
<dbReference type="Proteomes" id="UP000759537">
    <property type="component" value="Unassembled WGS sequence"/>
</dbReference>
<keyword evidence="3" id="KW-0663">Pyridoxal phosphate</keyword>
<evidence type="ECO:0000256" key="5">
    <source>
        <dbReference type="PIRSR" id="PIRSR017617-1"/>
    </source>
</evidence>
<gene>
    <name evidence="7" type="ORF">DFH94DRAFT_793493</name>
</gene>